<sequence length="142" mass="15296">MPRPYASGIVPGDVDEVWRRVRDFNGLPAFHPGIASSEIEPGHSATEVGAVRKLTLADGGVVREQLLCLDDPGRSYTYNILDGPFPIRRYISTIRLAPVTATGDTFVEWWTEYDADAADEPTLDKTFSQGVFAAGIAGLAGG</sequence>
<dbReference type="RefSeq" id="WP_183783523.1">
    <property type="nucleotide sequence ID" value="NZ_JACIBS010000001.1"/>
</dbReference>
<dbReference type="InterPro" id="IPR019587">
    <property type="entry name" value="Polyketide_cyclase/dehydratase"/>
</dbReference>
<keyword evidence="2" id="KW-1185">Reference proteome</keyword>
<evidence type="ECO:0008006" key="3">
    <source>
        <dbReference type="Google" id="ProtNLM"/>
    </source>
</evidence>
<dbReference type="PANTHER" id="PTHR39332:SF7">
    <property type="entry name" value="SRPBCC FAMILY PROTEIN"/>
    <property type="match status" value="1"/>
</dbReference>
<comment type="caution">
    <text evidence="1">The sequence shown here is derived from an EMBL/GenBank/DDBJ whole genome shotgun (WGS) entry which is preliminary data.</text>
</comment>
<dbReference type="Gene3D" id="3.30.530.20">
    <property type="match status" value="1"/>
</dbReference>
<evidence type="ECO:0000313" key="1">
    <source>
        <dbReference type="EMBL" id="MBB3664045.1"/>
    </source>
</evidence>
<organism evidence="1 2">
    <name type="scientific">Prauserella sediminis</name>
    <dbReference type="NCBI Taxonomy" id="577680"/>
    <lineage>
        <taxon>Bacteria</taxon>
        <taxon>Bacillati</taxon>
        <taxon>Actinomycetota</taxon>
        <taxon>Actinomycetes</taxon>
        <taxon>Pseudonocardiales</taxon>
        <taxon>Pseudonocardiaceae</taxon>
        <taxon>Prauserella</taxon>
        <taxon>Prauserella salsuginis group</taxon>
    </lineage>
</organism>
<gene>
    <name evidence="1" type="ORF">FB384_002949</name>
</gene>
<name>A0A839XW81_9PSEU</name>
<accession>A0A839XW81</accession>
<dbReference type="Proteomes" id="UP000564573">
    <property type="component" value="Unassembled WGS sequence"/>
</dbReference>
<protein>
    <recommendedName>
        <fullName evidence="3">Polyketide cyclase/dehydrase/lipid transport protein</fullName>
    </recommendedName>
</protein>
<reference evidence="1 2" key="1">
    <citation type="submission" date="2020-08" db="EMBL/GenBank/DDBJ databases">
        <title>Sequencing the genomes of 1000 actinobacteria strains.</title>
        <authorList>
            <person name="Klenk H.-P."/>
        </authorList>
    </citation>
    <scope>NUCLEOTIDE SEQUENCE [LARGE SCALE GENOMIC DNA]</scope>
    <source>
        <strain evidence="1 2">DSM 45267</strain>
    </source>
</reference>
<dbReference type="Pfam" id="PF10604">
    <property type="entry name" value="Polyketide_cyc2"/>
    <property type="match status" value="1"/>
</dbReference>
<dbReference type="CDD" id="cd07821">
    <property type="entry name" value="PYR_PYL_RCAR_like"/>
    <property type="match status" value="1"/>
</dbReference>
<dbReference type="InterPro" id="IPR023393">
    <property type="entry name" value="START-like_dom_sf"/>
</dbReference>
<evidence type="ECO:0000313" key="2">
    <source>
        <dbReference type="Proteomes" id="UP000564573"/>
    </source>
</evidence>
<proteinExistence type="predicted"/>
<dbReference type="PANTHER" id="PTHR39332">
    <property type="entry name" value="BLL4707 PROTEIN"/>
    <property type="match status" value="1"/>
</dbReference>
<dbReference type="AlphaFoldDB" id="A0A839XW81"/>
<dbReference type="EMBL" id="JACIBS010000001">
    <property type="protein sequence ID" value="MBB3664045.1"/>
    <property type="molecule type" value="Genomic_DNA"/>
</dbReference>
<dbReference type="SUPFAM" id="SSF55961">
    <property type="entry name" value="Bet v1-like"/>
    <property type="match status" value="1"/>
</dbReference>